<keyword evidence="7" id="KW-0539">Nucleus</keyword>
<dbReference type="SUPFAM" id="SSF52540">
    <property type="entry name" value="P-loop containing nucleoside triphosphate hydrolases"/>
    <property type="match status" value="1"/>
</dbReference>
<accession>A0A8K0P4K6</accession>
<dbReference type="GO" id="GO:0003677">
    <property type="term" value="F:DNA binding"/>
    <property type="evidence" value="ECO:0007669"/>
    <property type="project" value="TreeGrafter"/>
</dbReference>
<dbReference type="GO" id="GO:0005524">
    <property type="term" value="F:ATP binding"/>
    <property type="evidence" value="ECO:0007669"/>
    <property type="project" value="UniProtKB-KW"/>
</dbReference>
<sequence>MPRDIRSYFSAGAAAKKPSVIRDDSPKKTSNKERSKAVGGKKTRRVILDSDSEEDPLPPSPKRRKSSSSSGKKESIISKETPNLVPVNIADVFGSKPVERVERPPQEYQSPTVKQEDEHSTDDKSCKSLASPVVSHESSDGDISAKKIDERSERKIKSPKKENRRKSEDEMNLDHHEKGRKRSDSEHDKKHVHVNNDNTPTKVSDLVKTREGSASKRCMEGEVKSETGSNSSEKKKQHAIMYQKYLHREGPKHPGSKEIPEGHPNCLNGLAFVITGVLDSMDREEATALVQRCGGKVTSSVSRNTSYIVLGDEPGPTKLGKARNLGIKELDEDGLLDLIKARANDEGIAKAEPAESFSSGKKRLKDSLPFKAPKVPKLNEDGRAARKLHYSSQDSDLSSDSKIPAIKGETLVDHPKESSVMWVDKYKPTSTKQIIGQQGERSNVNKLKRWLSLWHKYHGKGGSRPPRPGPWDKNDDGGYYKAALLSGPPGIGKTTSAHLVCEELGMDAIEMNASDTRSKKLLEQEVAELVTNQTLSSYFTHGGVQSAYGSSNNGEKKVLLMDEVDGMAGNEDRGGIAALIQLIKESCIPIICMCNDRSHPKIRSLVGHCYDLRFQKPRMEQIRVRIWILSHYLFICYYFNFQGTDIS</sequence>
<feature type="compositionally biased region" description="Basic and acidic residues" evidence="8">
    <location>
        <begin position="114"/>
        <end position="126"/>
    </location>
</feature>
<dbReference type="Proteomes" id="UP000792457">
    <property type="component" value="Unassembled WGS sequence"/>
</dbReference>
<dbReference type="InterPro" id="IPR003593">
    <property type="entry name" value="AAA+_ATPase"/>
</dbReference>
<comment type="similarity">
    <text evidence="2">Belongs to the activator 1 large subunit family.</text>
</comment>
<dbReference type="InterPro" id="IPR001357">
    <property type="entry name" value="BRCT_dom"/>
</dbReference>
<keyword evidence="11" id="KW-1185">Reference proteome</keyword>
<dbReference type="GO" id="GO:0006260">
    <property type="term" value="P:DNA replication"/>
    <property type="evidence" value="ECO:0007669"/>
    <property type="project" value="UniProtKB-KW"/>
</dbReference>
<feature type="region of interest" description="Disordered" evidence="8">
    <location>
        <begin position="1"/>
        <end position="236"/>
    </location>
</feature>
<dbReference type="PANTHER" id="PTHR23389">
    <property type="entry name" value="CHROMOSOME TRANSMISSION FIDELITY FACTOR 18"/>
    <property type="match status" value="1"/>
</dbReference>
<dbReference type="PIRSF" id="PIRSF036578">
    <property type="entry name" value="RFC1"/>
    <property type="match status" value="1"/>
</dbReference>
<name>A0A8K0P4K6_LADFU</name>
<dbReference type="GO" id="GO:0005663">
    <property type="term" value="C:DNA replication factor C complex"/>
    <property type="evidence" value="ECO:0007669"/>
    <property type="project" value="InterPro"/>
</dbReference>
<dbReference type="CDD" id="cd17752">
    <property type="entry name" value="BRCT_RFC1"/>
    <property type="match status" value="1"/>
</dbReference>
<dbReference type="InterPro" id="IPR012178">
    <property type="entry name" value="RFC1"/>
</dbReference>
<evidence type="ECO:0000256" key="8">
    <source>
        <dbReference type="SAM" id="MobiDB-lite"/>
    </source>
</evidence>
<dbReference type="AlphaFoldDB" id="A0A8K0P4K6"/>
<dbReference type="GO" id="GO:0016887">
    <property type="term" value="F:ATP hydrolysis activity"/>
    <property type="evidence" value="ECO:0007669"/>
    <property type="project" value="InterPro"/>
</dbReference>
<dbReference type="InterPro" id="IPR027417">
    <property type="entry name" value="P-loop_NTPase"/>
</dbReference>
<dbReference type="FunFam" id="3.40.50.10190:FF:000001">
    <property type="entry name" value="Replication factor C subunit 1"/>
    <property type="match status" value="1"/>
</dbReference>
<feature type="region of interest" description="Disordered" evidence="8">
    <location>
        <begin position="352"/>
        <end position="401"/>
    </location>
</feature>
<feature type="compositionally biased region" description="Basic and acidic residues" evidence="8">
    <location>
        <begin position="20"/>
        <end position="36"/>
    </location>
</feature>
<evidence type="ECO:0000256" key="2">
    <source>
        <dbReference type="ARBA" id="ARBA00006116"/>
    </source>
</evidence>
<dbReference type="SUPFAM" id="SSF52113">
    <property type="entry name" value="BRCT domain"/>
    <property type="match status" value="1"/>
</dbReference>
<dbReference type="PANTHER" id="PTHR23389:SF6">
    <property type="entry name" value="REPLICATION FACTOR C SUBUNIT 1"/>
    <property type="match status" value="1"/>
</dbReference>
<evidence type="ECO:0000256" key="7">
    <source>
        <dbReference type="ARBA" id="ARBA00023242"/>
    </source>
</evidence>
<evidence type="ECO:0000256" key="1">
    <source>
        <dbReference type="ARBA" id="ARBA00004123"/>
    </source>
</evidence>
<reference evidence="10" key="1">
    <citation type="submission" date="2013-04" db="EMBL/GenBank/DDBJ databases">
        <authorList>
            <person name="Qu J."/>
            <person name="Murali S.C."/>
            <person name="Bandaranaike D."/>
            <person name="Bellair M."/>
            <person name="Blankenburg K."/>
            <person name="Chao H."/>
            <person name="Dinh H."/>
            <person name="Doddapaneni H."/>
            <person name="Downs B."/>
            <person name="Dugan-Rocha S."/>
            <person name="Elkadiri S."/>
            <person name="Gnanaolivu R.D."/>
            <person name="Hernandez B."/>
            <person name="Javaid M."/>
            <person name="Jayaseelan J.C."/>
            <person name="Lee S."/>
            <person name="Li M."/>
            <person name="Ming W."/>
            <person name="Munidasa M."/>
            <person name="Muniz J."/>
            <person name="Nguyen L."/>
            <person name="Ongeri F."/>
            <person name="Osuji N."/>
            <person name="Pu L.-L."/>
            <person name="Puazo M."/>
            <person name="Qu C."/>
            <person name="Quiroz J."/>
            <person name="Raj R."/>
            <person name="Weissenberger G."/>
            <person name="Xin Y."/>
            <person name="Zou X."/>
            <person name="Han Y."/>
            <person name="Richards S."/>
            <person name="Worley K."/>
            <person name="Muzny D."/>
            <person name="Gibbs R."/>
        </authorList>
    </citation>
    <scope>NUCLEOTIDE SEQUENCE</scope>
    <source>
        <strain evidence="10">Sampled in the wild</strain>
    </source>
</reference>
<feature type="compositionally biased region" description="Basic and acidic residues" evidence="8">
    <location>
        <begin position="205"/>
        <end position="225"/>
    </location>
</feature>
<feature type="compositionally biased region" description="Low complexity" evidence="8">
    <location>
        <begin position="391"/>
        <end position="401"/>
    </location>
</feature>
<evidence type="ECO:0000313" key="10">
    <source>
        <dbReference type="EMBL" id="KAG8233511.1"/>
    </source>
</evidence>
<dbReference type="CDD" id="cd00009">
    <property type="entry name" value="AAA"/>
    <property type="match status" value="1"/>
</dbReference>
<dbReference type="SMART" id="SM00382">
    <property type="entry name" value="AAA"/>
    <property type="match status" value="1"/>
</dbReference>
<protein>
    <recommendedName>
        <fullName evidence="3">Replication factor C subunit 1</fullName>
    </recommendedName>
</protein>
<dbReference type="InterPro" id="IPR003959">
    <property type="entry name" value="ATPase_AAA_core"/>
</dbReference>
<dbReference type="Gene3D" id="3.40.50.10190">
    <property type="entry name" value="BRCT domain"/>
    <property type="match status" value="1"/>
</dbReference>
<dbReference type="Pfam" id="PF00533">
    <property type="entry name" value="BRCT"/>
    <property type="match status" value="1"/>
</dbReference>
<gene>
    <name evidence="10" type="ORF">J437_LFUL011672</name>
</gene>
<dbReference type="FunFam" id="3.40.50.300:FF:000395">
    <property type="entry name" value="Replication factor C subunit 1"/>
    <property type="match status" value="1"/>
</dbReference>
<keyword evidence="5" id="KW-0547">Nucleotide-binding</keyword>
<evidence type="ECO:0000259" key="9">
    <source>
        <dbReference type="PROSITE" id="PS50172"/>
    </source>
</evidence>
<evidence type="ECO:0000256" key="4">
    <source>
        <dbReference type="ARBA" id="ARBA00022705"/>
    </source>
</evidence>
<evidence type="ECO:0000256" key="3">
    <source>
        <dbReference type="ARBA" id="ARBA00020401"/>
    </source>
</evidence>
<organism evidence="10 11">
    <name type="scientific">Ladona fulva</name>
    <name type="common">Scarce chaser dragonfly</name>
    <name type="synonym">Libellula fulva</name>
    <dbReference type="NCBI Taxonomy" id="123851"/>
    <lineage>
        <taxon>Eukaryota</taxon>
        <taxon>Metazoa</taxon>
        <taxon>Ecdysozoa</taxon>
        <taxon>Arthropoda</taxon>
        <taxon>Hexapoda</taxon>
        <taxon>Insecta</taxon>
        <taxon>Pterygota</taxon>
        <taxon>Palaeoptera</taxon>
        <taxon>Odonata</taxon>
        <taxon>Epiprocta</taxon>
        <taxon>Anisoptera</taxon>
        <taxon>Libelluloidea</taxon>
        <taxon>Libellulidae</taxon>
        <taxon>Ladona</taxon>
    </lineage>
</organism>
<dbReference type="SMART" id="SM00292">
    <property type="entry name" value="BRCT"/>
    <property type="match status" value="1"/>
</dbReference>
<dbReference type="GO" id="GO:0005634">
    <property type="term" value="C:nucleus"/>
    <property type="evidence" value="ECO:0007669"/>
    <property type="project" value="UniProtKB-SubCell"/>
</dbReference>
<comment type="subcellular location">
    <subcellularLocation>
        <location evidence="1">Nucleus</location>
    </subcellularLocation>
</comment>
<comment type="caution">
    <text evidence="10">The sequence shown here is derived from an EMBL/GenBank/DDBJ whole genome shotgun (WGS) entry which is preliminary data.</text>
</comment>
<dbReference type="EMBL" id="KZ308723">
    <property type="protein sequence ID" value="KAG8233511.1"/>
    <property type="molecule type" value="Genomic_DNA"/>
</dbReference>
<feature type="compositionally biased region" description="Basic and acidic residues" evidence="8">
    <location>
        <begin position="137"/>
        <end position="189"/>
    </location>
</feature>
<feature type="domain" description="BRCT" evidence="9">
    <location>
        <begin position="262"/>
        <end position="342"/>
    </location>
</feature>
<dbReference type="OrthoDB" id="446168at2759"/>
<keyword evidence="6" id="KW-0067">ATP-binding</keyword>
<dbReference type="Pfam" id="PF00004">
    <property type="entry name" value="AAA"/>
    <property type="match status" value="1"/>
</dbReference>
<reference evidence="10" key="2">
    <citation type="submission" date="2017-10" db="EMBL/GenBank/DDBJ databases">
        <title>Ladona fulva Genome sequencing and assembly.</title>
        <authorList>
            <person name="Murali S."/>
            <person name="Richards S."/>
            <person name="Bandaranaike D."/>
            <person name="Bellair M."/>
            <person name="Blankenburg K."/>
            <person name="Chao H."/>
            <person name="Dinh H."/>
            <person name="Doddapaneni H."/>
            <person name="Dugan-Rocha S."/>
            <person name="Elkadiri S."/>
            <person name="Gnanaolivu R."/>
            <person name="Hernandez B."/>
            <person name="Skinner E."/>
            <person name="Javaid M."/>
            <person name="Lee S."/>
            <person name="Li M."/>
            <person name="Ming W."/>
            <person name="Munidasa M."/>
            <person name="Muniz J."/>
            <person name="Nguyen L."/>
            <person name="Hughes D."/>
            <person name="Osuji N."/>
            <person name="Pu L.-L."/>
            <person name="Puazo M."/>
            <person name="Qu C."/>
            <person name="Quiroz J."/>
            <person name="Raj R."/>
            <person name="Weissenberger G."/>
            <person name="Xin Y."/>
            <person name="Zou X."/>
            <person name="Han Y."/>
            <person name="Worley K."/>
            <person name="Muzny D."/>
            <person name="Gibbs R."/>
        </authorList>
    </citation>
    <scope>NUCLEOTIDE SEQUENCE</scope>
    <source>
        <strain evidence="10">Sampled in the wild</strain>
    </source>
</reference>
<dbReference type="GO" id="GO:0003689">
    <property type="term" value="F:DNA clamp loader activity"/>
    <property type="evidence" value="ECO:0007669"/>
    <property type="project" value="InterPro"/>
</dbReference>
<dbReference type="Gene3D" id="3.40.50.300">
    <property type="entry name" value="P-loop containing nucleotide triphosphate hydrolases"/>
    <property type="match status" value="1"/>
</dbReference>
<evidence type="ECO:0000256" key="5">
    <source>
        <dbReference type="ARBA" id="ARBA00022741"/>
    </source>
</evidence>
<dbReference type="PROSITE" id="PS50172">
    <property type="entry name" value="BRCT"/>
    <property type="match status" value="1"/>
</dbReference>
<evidence type="ECO:0000256" key="6">
    <source>
        <dbReference type="ARBA" id="ARBA00022840"/>
    </source>
</evidence>
<evidence type="ECO:0000313" key="11">
    <source>
        <dbReference type="Proteomes" id="UP000792457"/>
    </source>
</evidence>
<dbReference type="GO" id="GO:0006281">
    <property type="term" value="P:DNA repair"/>
    <property type="evidence" value="ECO:0007669"/>
    <property type="project" value="InterPro"/>
</dbReference>
<proteinExistence type="inferred from homology"/>
<keyword evidence="4" id="KW-0235">DNA replication</keyword>
<dbReference type="InterPro" id="IPR036420">
    <property type="entry name" value="BRCT_dom_sf"/>
</dbReference>